<dbReference type="Proteomes" id="UP001143474">
    <property type="component" value="Unassembled WGS sequence"/>
</dbReference>
<evidence type="ECO:0000313" key="2">
    <source>
        <dbReference type="EMBL" id="GLK13798.1"/>
    </source>
</evidence>
<reference evidence="2" key="2">
    <citation type="submission" date="2023-01" db="EMBL/GenBank/DDBJ databases">
        <authorList>
            <person name="Sun Q."/>
            <person name="Evtushenko L."/>
        </authorList>
    </citation>
    <scope>NUCLEOTIDE SEQUENCE</scope>
    <source>
        <strain evidence="2">VKM Ac-2007</strain>
    </source>
</reference>
<reference evidence="2" key="1">
    <citation type="journal article" date="2014" name="Int. J. Syst. Evol. Microbiol.">
        <title>Complete genome sequence of Corynebacterium casei LMG S-19264T (=DSM 44701T), isolated from a smear-ripened cheese.</title>
        <authorList>
            <consortium name="US DOE Joint Genome Institute (JGI-PGF)"/>
            <person name="Walter F."/>
            <person name="Albersmeier A."/>
            <person name="Kalinowski J."/>
            <person name="Ruckert C."/>
        </authorList>
    </citation>
    <scope>NUCLEOTIDE SEQUENCE</scope>
    <source>
        <strain evidence="2">VKM Ac-2007</strain>
    </source>
</reference>
<sequence>MRAPYGGRFERCKSFIADRGRTLFLESGPAESGLPQERPSGETVFGGDGRRWLLLVPVRQPPPVSPADRRVPASPEAVNGDCLPGVPPYDPD</sequence>
<comment type="caution">
    <text evidence="2">The sequence shown here is derived from an EMBL/GenBank/DDBJ whole genome shotgun (WGS) entry which is preliminary data.</text>
</comment>
<protein>
    <submittedName>
        <fullName evidence="2">Uncharacterized protein</fullName>
    </submittedName>
</protein>
<evidence type="ECO:0000256" key="1">
    <source>
        <dbReference type="SAM" id="MobiDB-lite"/>
    </source>
</evidence>
<gene>
    <name evidence="2" type="ORF">GCM10017600_72090</name>
</gene>
<name>A0A9W6MH97_9ACTN</name>
<accession>A0A9W6MH97</accession>
<feature type="region of interest" description="Disordered" evidence="1">
    <location>
        <begin position="61"/>
        <end position="92"/>
    </location>
</feature>
<keyword evidence="3" id="KW-1185">Reference proteome</keyword>
<dbReference type="EMBL" id="BSEV01000025">
    <property type="protein sequence ID" value="GLK13798.1"/>
    <property type="molecule type" value="Genomic_DNA"/>
</dbReference>
<evidence type="ECO:0000313" key="3">
    <source>
        <dbReference type="Proteomes" id="UP001143474"/>
    </source>
</evidence>
<organism evidence="2 3">
    <name type="scientific">Streptosporangium carneum</name>
    <dbReference type="NCBI Taxonomy" id="47481"/>
    <lineage>
        <taxon>Bacteria</taxon>
        <taxon>Bacillati</taxon>
        <taxon>Actinomycetota</taxon>
        <taxon>Actinomycetes</taxon>
        <taxon>Streptosporangiales</taxon>
        <taxon>Streptosporangiaceae</taxon>
        <taxon>Streptosporangium</taxon>
    </lineage>
</organism>
<dbReference type="AlphaFoldDB" id="A0A9W6MH97"/>
<proteinExistence type="predicted"/>
<dbReference type="RefSeq" id="WP_271222064.1">
    <property type="nucleotide sequence ID" value="NZ_BAAAVD010000083.1"/>
</dbReference>